<dbReference type="Gene3D" id="2.60.120.260">
    <property type="entry name" value="Galactose-binding domain-like"/>
    <property type="match status" value="1"/>
</dbReference>
<reference evidence="15 16" key="1">
    <citation type="submission" date="2019-11" db="EMBL/GenBank/DDBJ databases">
        <title>Description of Pedobacter sp. LMG 31462T.</title>
        <authorList>
            <person name="Carlier A."/>
            <person name="Qi S."/>
            <person name="Vandamme P."/>
        </authorList>
    </citation>
    <scope>NUCLEOTIDE SEQUENCE [LARGE SCALE GENOMIC DNA]</scope>
    <source>
        <strain evidence="15 16">LMG 31462</strain>
    </source>
</reference>
<name>A0ABR6ET20_9SPHI</name>
<dbReference type="Gene3D" id="2.70.98.10">
    <property type="match status" value="1"/>
</dbReference>
<dbReference type="PRINTS" id="PR00132">
    <property type="entry name" value="GLHYDRLASE2"/>
</dbReference>
<dbReference type="PANTHER" id="PTHR46323:SF2">
    <property type="entry name" value="BETA-GALACTOSIDASE"/>
    <property type="match status" value="1"/>
</dbReference>
<keyword evidence="16" id="KW-1185">Reference proteome</keyword>
<evidence type="ECO:0000313" key="15">
    <source>
        <dbReference type="EMBL" id="MBB2147553.1"/>
    </source>
</evidence>
<feature type="domain" description="Glycoside hydrolase family 2 immunoglobulin-like beta-sandwich" evidence="11">
    <location>
        <begin position="191"/>
        <end position="303"/>
    </location>
</feature>
<sequence length="976" mass="108797">MKILYQVTLVSLLCVGNSSIAQIKNNTTLLAGQTNNTPARLSPVPADAAWKLSLNGAWEFSENLDKPASKPIQVPGEWVMQGYTVNAGETAQYSKSFVMPVWKGKRIKLKFDGVSSHAVVKINGHQVAEHEGSFVPFEADVTDFLQPGNNVLVVEVQALTISDLLACTSQYAAHTVGGILRKVTLFALPETNIADISLKTSFDKQYKNASLQLSTRLTNESKTTASAAIHYVLRDKDGKVVLNKTIPMDQALIPGASMLSEQRFAVNNPRQWNTDHPYLYELSTELIIGGKAVQENRQKLGFRQVEIKGNQLLVNGKPVKLRGVNRHSVHPLTGRSISPDLEIKDATLFKQANCNYIRSSHYPPAQEFLEAADSIGLFVENESSLTWIQHHASPIWKLWNYKDEQFLPYMISANLEKMQAAKNHPSVIIWSLGNESMWSPLWQKVQDQVKAFDDSRPTAFHDQCWGGFNNAGSKADIANYHYPGINGAAATDTMSRPTLFGEYAHLSTYNRRELLTDPGVRSAYGLPLVKMYDSIYHHQGSLGGAIWSGIDDTFQLPDGRIVGYGPWGPIDGWRRAKPEYWAMKKAYAPVVVKNIKDFKVVNNNLILELENRYDFRSLSELTISYRTNTASGTIKSSIGPHQNGQLKIPVNGSTAEVYLTFKEPSGFIANEERIVLKEAIATPDPLVVSLSLKENEASYFIRQGENRFTIDKRTGIISGADHQGEKILSQGPVFCIVPMNSEDGGKPNVAGETYQNNIYPIKNYPLITLFVKNLSVEESPEAIVIAMETTYANASGNLKYAFMKNGNVRVDYAIESKDPAAFNPYQYGMLFQLPKDFDQLNWKRRGDFSLYHPDDISRDAGTAKLNAKWLPAVEELGKPAAELWKDDANEMGSNDFRATKQQIISAALSNKNNKGIQVISDESQSSRSWLQDGHIQFLIADYSNNGSEPFYNTPFTDQRISIKGKKLKGNVTFRLR</sequence>
<dbReference type="Gene3D" id="3.20.20.80">
    <property type="entry name" value="Glycosidases"/>
    <property type="match status" value="1"/>
</dbReference>
<evidence type="ECO:0000256" key="3">
    <source>
        <dbReference type="ARBA" id="ARBA00007401"/>
    </source>
</evidence>
<evidence type="ECO:0000259" key="11">
    <source>
        <dbReference type="Pfam" id="PF00703"/>
    </source>
</evidence>
<dbReference type="Pfam" id="PF00703">
    <property type="entry name" value="Glyco_hydro_2"/>
    <property type="match status" value="1"/>
</dbReference>
<organism evidence="15 16">
    <name type="scientific">Pedobacter gandavensis</name>
    <dbReference type="NCBI Taxonomy" id="2679963"/>
    <lineage>
        <taxon>Bacteria</taxon>
        <taxon>Pseudomonadati</taxon>
        <taxon>Bacteroidota</taxon>
        <taxon>Sphingobacteriia</taxon>
        <taxon>Sphingobacteriales</taxon>
        <taxon>Sphingobacteriaceae</taxon>
        <taxon>Pedobacter</taxon>
    </lineage>
</organism>
<keyword evidence="6" id="KW-0378">Hydrolase</keyword>
<dbReference type="InterPro" id="IPR017853">
    <property type="entry name" value="GH"/>
</dbReference>
<dbReference type="SUPFAM" id="SSF49303">
    <property type="entry name" value="beta-Galactosidase/glucuronidase domain"/>
    <property type="match status" value="2"/>
</dbReference>
<keyword evidence="8" id="KW-0326">Glycosidase</keyword>
<evidence type="ECO:0000256" key="9">
    <source>
        <dbReference type="ARBA" id="ARBA00032230"/>
    </source>
</evidence>
<evidence type="ECO:0000256" key="7">
    <source>
        <dbReference type="ARBA" id="ARBA00022837"/>
    </source>
</evidence>
<evidence type="ECO:0000313" key="16">
    <source>
        <dbReference type="Proteomes" id="UP000636110"/>
    </source>
</evidence>
<evidence type="ECO:0000256" key="10">
    <source>
        <dbReference type="SAM" id="SignalP"/>
    </source>
</evidence>
<dbReference type="SUPFAM" id="SSF49785">
    <property type="entry name" value="Galactose-binding domain-like"/>
    <property type="match status" value="1"/>
</dbReference>
<dbReference type="InterPro" id="IPR004199">
    <property type="entry name" value="B-gal_small/dom_5"/>
</dbReference>
<dbReference type="InterPro" id="IPR006103">
    <property type="entry name" value="Glyco_hydro_2_cat"/>
</dbReference>
<comment type="catalytic activity">
    <reaction evidence="1">
        <text>Hydrolysis of terminal non-reducing beta-D-galactose residues in beta-D-galactosides.</text>
        <dbReference type="EC" id="3.2.1.23"/>
    </reaction>
</comment>
<evidence type="ECO:0000259" key="13">
    <source>
        <dbReference type="Pfam" id="PF02837"/>
    </source>
</evidence>
<dbReference type="SUPFAM" id="SSF74650">
    <property type="entry name" value="Galactose mutarotase-like"/>
    <property type="match status" value="1"/>
</dbReference>
<feature type="chain" id="PRO_5047130909" description="beta-galactosidase" evidence="10">
    <location>
        <begin position="22"/>
        <end position="976"/>
    </location>
</feature>
<evidence type="ECO:0000256" key="6">
    <source>
        <dbReference type="ARBA" id="ARBA00022801"/>
    </source>
</evidence>
<dbReference type="InterPro" id="IPR050347">
    <property type="entry name" value="Bact_Beta-galactosidase"/>
</dbReference>
<evidence type="ECO:0000259" key="14">
    <source>
        <dbReference type="Pfam" id="PF02929"/>
    </source>
</evidence>
<accession>A0ABR6ET20</accession>
<evidence type="ECO:0000256" key="5">
    <source>
        <dbReference type="ARBA" id="ARBA00012756"/>
    </source>
</evidence>
<dbReference type="InterPro" id="IPR014718">
    <property type="entry name" value="GH-type_carb-bd"/>
</dbReference>
<protein>
    <recommendedName>
        <fullName evidence="5">beta-galactosidase</fullName>
        <ecNumber evidence="5">3.2.1.23</ecNumber>
    </recommendedName>
    <alternativeName>
        <fullName evidence="9">Lactase</fullName>
    </alternativeName>
</protein>
<dbReference type="PANTHER" id="PTHR46323">
    <property type="entry name" value="BETA-GALACTOSIDASE"/>
    <property type="match status" value="1"/>
</dbReference>
<feature type="domain" description="Glycoside hydrolase family 2 catalytic" evidence="12">
    <location>
        <begin position="305"/>
        <end position="505"/>
    </location>
</feature>
<feature type="domain" description="Beta galactosidase small chain/" evidence="14">
    <location>
        <begin position="704"/>
        <end position="851"/>
    </location>
</feature>
<dbReference type="InterPro" id="IPR013783">
    <property type="entry name" value="Ig-like_fold"/>
</dbReference>
<evidence type="ECO:0000256" key="4">
    <source>
        <dbReference type="ARBA" id="ARBA00011245"/>
    </source>
</evidence>
<dbReference type="InterPro" id="IPR036156">
    <property type="entry name" value="Beta-gal/glucu_dom_sf"/>
</dbReference>
<keyword evidence="10" id="KW-0732">Signal</keyword>
<proteinExistence type="inferred from homology"/>
<dbReference type="InterPro" id="IPR006101">
    <property type="entry name" value="Glyco_hydro_2"/>
</dbReference>
<dbReference type="SUPFAM" id="SSF51445">
    <property type="entry name" value="(Trans)glycosidases"/>
    <property type="match status" value="1"/>
</dbReference>
<dbReference type="InterPro" id="IPR006104">
    <property type="entry name" value="Glyco_hydro_2_N"/>
</dbReference>
<comment type="caution">
    <text evidence="15">The sequence shown here is derived from an EMBL/GenBank/DDBJ whole genome shotgun (WGS) entry which is preliminary data.</text>
</comment>
<gene>
    <name evidence="15" type="ORF">GM920_01385</name>
</gene>
<evidence type="ECO:0000259" key="12">
    <source>
        <dbReference type="Pfam" id="PF02836"/>
    </source>
</evidence>
<dbReference type="EMBL" id="WNXC01000001">
    <property type="protein sequence ID" value="MBB2147553.1"/>
    <property type="molecule type" value="Genomic_DNA"/>
</dbReference>
<dbReference type="InterPro" id="IPR006102">
    <property type="entry name" value="Ig-like_GH2"/>
</dbReference>
<dbReference type="Proteomes" id="UP000636110">
    <property type="component" value="Unassembled WGS sequence"/>
</dbReference>
<feature type="domain" description="Glycosyl hydrolases family 2 sugar binding" evidence="13">
    <location>
        <begin position="54"/>
        <end position="189"/>
    </location>
</feature>
<dbReference type="Pfam" id="PF02929">
    <property type="entry name" value="Bgal_small_N"/>
    <property type="match status" value="1"/>
</dbReference>
<keyword evidence="7" id="KW-0106">Calcium</keyword>
<dbReference type="Gene3D" id="2.60.40.10">
    <property type="entry name" value="Immunoglobulins"/>
    <property type="match status" value="2"/>
</dbReference>
<comment type="similarity">
    <text evidence="3">Belongs to the glycosyl hydrolase 2 family.</text>
</comment>
<evidence type="ECO:0000256" key="2">
    <source>
        <dbReference type="ARBA" id="ARBA00001913"/>
    </source>
</evidence>
<dbReference type="InterPro" id="IPR008979">
    <property type="entry name" value="Galactose-bd-like_sf"/>
</dbReference>
<dbReference type="EC" id="3.2.1.23" evidence="5"/>
<evidence type="ECO:0000256" key="1">
    <source>
        <dbReference type="ARBA" id="ARBA00001412"/>
    </source>
</evidence>
<dbReference type="Pfam" id="PF02836">
    <property type="entry name" value="Glyco_hydro_2_C"/>
    <property type="match status" value="1"/>
</dbReference>
<dbReference type="Pfam" id="PF02837">
    <property type="entry name" value="Glyco_hydro_2_N"/>
    <property type="match status" value="1"/>
</dbReference>
<comment type="cofactor">
    <cofactor evidence="2">
        <name>Ca(2+)</name>
        <dbReference type="ChEBI" id="CHEBI:29108"/>
    </cofactor>
</comment>
<dbReference type="RefSeq" id="WP_182952823.1">
    <property type="nucleotide sequence ID" value="NZ_WNXC01000001.1"/>
</dbReference>
<feature type="signal peptide" evidence="10">
    <location>
        <begin position="1"/>
        <end position="21"/>
    </location>
</feature>
<comment type="subunit">
    <text evidence="4">Monomer.</text>
</comment>
<evidence type="ECO:0000256" key="8">
    <source>
        <dbReference type="ARBA" id="ARBA00023295"/>
    </source>
</evidence>
<dbReference type="InterPro" id="IPR011013">
    <property type="entry name" value="Gal_mutarotase_sf_dom"/>
</dbReference>